<feature type="signal peptide" evidence="1">
    <location>
        <begin position="1"/>
        <end position="20"/>
    </location>
</feature>
<gene>
    <name evidence="2" type="ORF">GCM10011274_24080</name>
</gene>
<reference evidence="2" key="1">
    <citation type="journal article" date="2014" name="Int. J. Syst. Evol. Microbiol.">
        <title>Complete genome sequence of Corynebacterium casei LMG S-19264T (=DSM 44701T), isolated from a smear-ripened cheese.</title>
        <authorList>
            <consortium name="US DOE Joint Genome Institute (JGI-PGF)"/>
            <person name="Walter F."/>
            <person name="Albersmeier A."/>
            <person name="Kalinowski J."/>
            <person name="Ruckert C."/>
        </authorList>
    </citation>
    <scope>NUCLEOTIDE SEQUENCE</scope>
    <source>
        <strain evidence="2">KCTC 32337</strain>
    </source>
</reference>
<evidence type="ECO:0000313" key="2">
    <source>
        <dbReference type="EMBL" id="GGZ65159.1"/>
    </source>
</evidence>
<dbReference type="RefSeq" id="WP_007988906.1">
    <property type="nucleotide sequence ID" value="NZ_BMZC01000006.1"/>
</dbReference>
<sequence length="247" mass="27832">MLLTYVVLLMTLLFSLQVQSNSNTNHDLFTINVTEAAGPVPQKSTLRLFKRLYENLDIDPTLVYLPSKRGLAMVNTGEIDAEAYRFASVGQRYANLIRVEEPIGVGNTGFFCVQLAQCDLSKKQKIAMLVGFERAKDICTQFALSCEYVSSAKALVKLLDKGLVQSILATTLEGKQIICQASQDTYFFKLEASLVRYGYHFIHRKHHALAPKLAENLRTMRKQGWLNSDRSLIQQTQYDCGKEVVIL</sequence>
<protein>
    <recommendedName>
        <fullName evidence="4">Solute-binding protein family 3/N-terminal domain-containing protein</fullName>
    </recommendedName>
</protein>
<dbReference type="Proteomes" id="UP000622604">
    <property type="component" value="Unassembled WGS sequence"/>
</dbReference>
<evidence type="ECO:0000256" key="1">
    <source>
        <dbReference type="SAM" id="SignalP"/>
    </source>
</evidence>
<evidence type="ECO:0008006" key="4">
    <source>
        <dbReference type="Google" id="ProtNLM"/>
    </source>
</evidence>
<reference evidence="2" key="2">
    <citation type="submission" date="2020-09" db="EMBL/GenBank/DDBJ databases">
        <authorList>
            <person name="Sun Q."/>
            <person name="Kim S."/>
        </authorList>
    </citation>
    <scope>NUCLEOTIDE SEQUENCE</scope>
    <source>
        <strain evidence="2">KCTC 32337</strain>
    </source>
</reference>
<keyword evidence="1" id="KW-0732">Signal</keyword>
<dbReference type="EMBL" id="BMZC01000006">
    <property type="protein sequence ID" value="GGZ65159.1"/>
    <property type="molecule type" value="Genomic_DNA"/>
</dbReference>
<accession>A0A8H9IAF4</accession>
<proteinExistence type="predicted"/>
<name>A0A8H9IAF4_9ALTE</name>
<feature type="chain" id="PRO_5035003594" description="Solute-binding protein family 3/N-terminal domain-containing protein" evidence="1">
    <location>
        <begin position="21"/>
        <end position="247"/>
    </location>
</feature>
<organism evidence="2 3">
    <name type="scientific">Paraglaciecola chathamensis</name>
    <dbReference type="NCBI Taxonomy" id="368405"/>
    <lineage>
        <taxon>Bacteria</taxon>
        <taxon>Pseudomonadati</taxon>
        <taxon>Pseudomonadota</taxon>
        <taxon>Gammaproteobacteria</taxon>
        <taxon>Alteromonadales</taxon>
        <taxon>Alteromonadaceae</taxon>
        <taxon>Paraglaciecola</taxon>
    </lineage>
</organism>
<dbReference type="SUPFAM" id="SSF53850">
    <property type="entry name" value="Periplasmic binding protein-like II"/>
    <property type="match status" value="1"/>
</dbReference>
<dbReference type="AlphaFoldDB" id="A0A8H9IAF4"/>
<comment type="caution">
    <text evidence="2">The sequence shown here is derived from an EMBL/GenBank/DDBJ whole genome shotgun (WGS) entry which is preliminary data.</text>
</comment>
<evidence type="ECO:0000313" key="3">
    <source>
        <dbReference type="Proteomes" id="UP000622604"/>
    </source>
</evidence>